<keyword evidence="2" id="KW-0843">Virulence</keyword>
<sequence length="726" mass="78779">MRFLTILCCVILIVSEKISAFKVATEDDIPTSVTTACREALLTEIECPEILMDSYRWSLSLQQHTEICQSSSICSQRLTAFSSKITPLCAGQMIDSVPIVSKVLGGINYSYNIACAKDSNEQFCSYIVPENIYRFGYTLNSVKEYPKSILCSECFRKLIEINKDLNFSIFEPADLEFAETQCKDLPILPLPYPITTTPTTQQPRDCPGMKKHITRRNDSCYMLSIVYDVTADALLQANPSFTCENIYVGQEICIPSSIEPTSIPPTPTATPNTCKGEDKSYIVRAGDTCFAVALSFGLVVEELKLANPNLDCSLPQIGLQLCVPFHTPPTTSTTSILPTGTVPVCNRESSTYTIKQGDHCKSIYEQYGISKFSLVRDNPGLDCNHLTAGQTICIPQVCRKDDTMYRIKAQDTCLSIIDTFKLTVNEFMLSNPTLDCSDLYVNQIYCISRPAPPTTTPPATTTVLPTPTSTPVTCQANAFRYTVKAGDTCYLISTNNGITLENLLKANPGVNCDVIYVGQTFCIPGGATIPPKSTSAVPTPTSTPSICQPNATKYTVKAGDTCYLISTNNGITLENLLKANPGVNCDVIFVGQSLCIPRGATIPPKTTSAQPTPTPTPATCQSNTIKYTVKSGDSCHLIATNNGITVDKLTKANPGVNCNSISIGQSLCVPLLCMNGEKSFPVASGNTCDKISKSWKVTLQQLLKSNPGLNCDKLQIGQMICRPGSK</sequence>
<keyword evidence="6" id="KW-1185">Reference proteome</keyword>
<dbReference type="PANTHER" id="PTHR34997">
    <property type="entry name" value="AM15"/>
    <property type="match status" value="1"/>
</dbReference>
<dbReference type="Proteomes" id="UP001479436">
    <property type="component" value="Unassembled WGS sequence"/>
</dbReference>
<dbReference type="EMBL" id="JASJQH010000469">
    <property type="protein sequence ID" value="KAK9764227.1"/>
    <property type="molecule type" value="Genomic_DNA"/>
</dbReference>
<dbReference type="Pfam" id="PF01476">
    <property type="entry name" value="LysM"/>
    <property type="match status" value="8"/>
</dbReference>
<feature type="signal peptide" evidence="3">
    <location>
        <begin position="1"/>
        <end position="20"/>
    </location>
</feature>
<feature type="domain" description="LysM" evidence="4">
    <location>
        <begin position="552"/>
        <end position="596"/>
    </location>
</feature>
<proteinExistence type="predicted"/>
<evidence type="ECO:0000313" key="6">
    <source>
        <dbReference type="Proteomes" id="UP001479436"/>
    </source>
</evidence>
<feature type="domain" description="LysM" evidence="4">
    <location>
        <begin position="210"/>
        <end position="254"/>
    </location>
</feature>
<dbReference type="SMART" id="SM00257">
    <property type="entry name" value="LysM"/>
    <property type="match status" value="8"/>
</dbReference>
<keyword evidence="1" id="KW-0147">Chitin-binding</keyword>
<feature type="domain" description="LysM" evidence="4">
    <location>
        <begin position="279"/>
        <end position="323"/>
    </location>
</feature>
<evidence type="ECO:0000256" key="2">
    <source>
        <dbReference type="ARBA" id="ARBA00023026"/>
    </source>
</evidence>
<name>A0ABR2WRT6_9FUNG</name>
<feature type="chain" id="PRO_5046499164" description="LysM domain-containing protein" evidence="3">
    <location>
        <begin position="21"/>
        <end position="726"/>
    </location>
</feature>
<feature type="domain" description="LysM" evidence="4">
    <location>
        <begin position="403"/>
        <end position="447"/>
    </location>
</feature>
<evidence type="ECO:0000256" key="1">
    <source>
        <dbReference type="ARBA" id="ARBA00022669"/>
    </source>
</evidence>
<feature type="domain" description="LysM" evidence="4">
    <location>
        <begin position="350"/>
        <end position="394"/>
    </location>
</feature>
<comment type="caution">
    <text evidence="5">The sequence shown here is derived from an EMBL/GenBank/DDBJ whole genome shotgun (WGS) entry which is preliminary data.</text>
</comment>
<evidence type="ECO:0000259" key="4">
    <source>
        <dbReference type="PROSITE" id="PS51782"/>
    </source>
</evidence>
<evidence type="ECO:0000256" key="3">
    <source>
        <dbReference type="SAM" id="SignalP"/>
    </source>
</evidence>
<dbReference type="Gene3D" id="3.10.350.10">
    <property type="entry name" value="LysM domain"/>
    <property type="match status" value="8"/>
</dbReference>
<evidence type="ECO:0000313" key="5">
    <source>
        <dbReference type="EMBL" id="KAK9764227.1"/>
    </source>
</evidence>
<dbReference type="CDD" id="cd00118">
    <property type="entry name" value="LysM"/>
    <property type="match status" value="7"/>
</dbReference>
<accession>A0ABR2WRT6</accession>
<dbReference type="PROSITE" id="PS51782">
    <property type="entry name" value="LYSM"/>
    <property type="match status" value="8"/>
</dbReference>
<dbReference type="InterPro" id="IPR018392">
    <property type="entry name" value="LysM"/>
</dbReference>
<dbReference type="PANTHER" id="PTHR34997:SF1">
    <property type="entry name" value="PEPTIDOGLYCAN-BINDING LYSIN DOMAIN"/>
    <property type="match status" value="1"/>
</dbReference>
<dbReference type="InterPro" id="IPR052210">
    <property type="entry name" value="LysM1-like"/>
</dbReference>
<feature type="domain" description="LysM" evidence="4">
    <location>
        <begin position="625"/>
        <end position="669"/>
    </location>
</feature>
<reference evidence="5 6" key="1">
    <citation type="submission" date="2023-04" db="EMBL/GenBank/DDBJ databases">
        <title>Genome of Basidiobolus ranarum AG-B5.</title>
        <authorList>
            <person name="Stajich J.E."/>
            <person name="Carter-House D."/>
            <person name="Gryganskyi A."/>
        </authorList>
    </citation>
    <scope>NUCLEOTIDE SEQUENCE [LARGE SCALE GENOMIC DNA]</scope>
    <source>
        <strain evidence="5 6">AG-B5</strain>
    </source>
</reference>
<feature type="domain" description="LysM" evidence="4">
    <location>
        <begin position="479"/>
        <end position="523"/>
    </location>
</feature>
<dbReference type="SUPFAM" id="SSF54106">
    <property type="entry name" value="LysM domain"/>
    <property type="match status" value="8"/>
</dbReference>
<protein>
    <recommendedName>
        <fullName evidence="4">LysM domain-containing protein</fullName>
    </recommendedName>
</protein>
<feature type="domain" description="LysM" evidence="4">
    <location>
        <begin position="678"/>
        <end position="722"/>
    </location>
</feature>
<keyword evidence="3" id="KW-0732">Signal</keyword>
<gene>
    <name evidence="5" type="ORF">K7432_008447</name>
</gene>
<dbReference type="InterPro" id="IPR036779">
    <property type="entry name" value="LysM_dom_sf"/>
</dbReference>
<organism evidence="5 6">
    <name type="scientific">Basidiobolus ranarum</name>
    <dbReference type="NCBI Taxonomy" id="34480"/>
    <lineage>
        <taxon>Eukaryota</taxon>
        <taxon>Fungi</taxon>
        <taxon>Fungi incertae sedis</taxon>
        <taxon>Zoopagomycota</taxon>
        <taxon>Entomophthoromycotina</taxon>
        <taxon>Basidiobolomycetes</taxon>
        <taxon>Basidiobolales</taxon>
        <taxon>Basidiobolaceae</taxon>
        <taxon>Basidiobolus</taxon>
    </lineage>
</organism>